<organism evidence="3 4">
    <name type="scientific">Diplogelasinospora grovesii</name>
    <dbReference type="NCBI Taxonomy" id="303347"/>
    <lineage>
        <taxon>Eukaryota</taxon>
        <taxon>Fungi</taxon>
        <taxon>Dikarya</taxon>
        <taxon>Ascomycota</taxon>
        <taxon>Pezizomycotina</taxon>
        <taxon>Sordariomycetes</taxon>
        <taxon>Sordariomycetidae</taxon>
        <taxon>Sordariales</taxon>
        <taxon>Diplogelasinosporaceae</taxon>
        <taxon>Diplogelasinospora</taxon>
    </lineage>
</organism>
<feature type="compositionally biased region" description="Basic residues" evidence="1">
    <location>
        <begin position="402"/>
        <end position="422"/>
    </location>
</feature>
<feature type="region of interest" description="Disordered" evidence="1">
    <location>
        <begin position="370"/>
        <end position="422"/>
    </location>
</feature>
<evidence type="ECO:0000256" key="2">
    <source>
        <dbReference type="SAM" id="Phobius"/>
    </source>
</evidence>
<feature type="compositionally biased region" description="Basic residues" evidence="1">
    <location>
        <begin position="15"/>
        <end position="26"/>
    </location>
</feature>
<proteinExistence type="predicted"/>
<keyword evidence="2" id="KW-0472">Membrane</keyword>
<reference evidence="4" key="1">
    <citation type="journal article" date="2023" name="Mol. Phylogenet. Evol.">
        <title>Genome-scale phylogeny and comparative genomics of the fungal order Sordariales.</title>
        <authorList>
            <person name="Hensen N."/>
            <person name="Bonometti L."/>
            <person name="Westerberg I."/>
            <person name="Brannstrom I.O."/>
            <person name="Guillou S."/>
            <person name="Cros-Aarteil S."/>
            <person name="Calhoun S."/>
            <person name="Haridas S."/>
            <person name="Kuo A."/>
            <person name="Mondo S."/>
            <person name="Pangilinan J."/>
            <person name="Riley R."/>
            <person name="LaButti K."/>
            <person name="Andreopoulos B."/>
            <person name="Lipzen A."/>
            <person name="Chen C."/>
            <person name="Yan M."/>
            <person name="Daum C."/>
            <person name="Ng V."/>
            <person name="Clum A."/>
            <person name="Steindorff A."/>
            <person name="Ohm R.A."/>
            <person name="Martin F."/>
            <person name="Silar P."/>
            <person name="Natvig D.O."/>
            <person name="Lalanne C."/>
            <person name="Gautier V."/>
            <person name="Ament-Velasquez S.L."/>
            <person name="Kruys A."/>
            <person name="Hutchinson M.I."/>
            <person name="Powell A.J."/>
            <person name="Barry K."/>
            <person name="Miller A.N."/>
            <person name="Grigoriev I.V."/>
            <person name="Debuchy R."/>
            <person name="Gladieux P."/>
            <person name="Hiltunen Thoren M."/>
            <person name="Johannesson H."/>
        </authorList>
    </citation>
    <scope>NUCLEOTIDE SEQUENCE [LARGE SCALE GENOMIC DNA]</scope>
    <source>
        <strain evidence="4">CBS 340.73</strain>
    </source>
</reference>
<feature type="transmembrane region" description="Helical" evidence="2">
    <location>
        <begin position="336"/>
        <end position="355"/>
    </location>
</feature>
<keyword evidence="4" id="KW-1185">Reference proteome</keyword>
<comment type="caution">
    <text evidence="3">The sequence shown here is derived from an EMBL/GenBank/DDBJ whole genome shotgun (WGS) entry which is preliminary data.</text>
</comment>
<evidence type="ECO:0000313" key="4">
    <source>
        <dbReference type="Proteomes" id="UP001303473"/>
    </source>
</evidence>
<protein>
    <submittedName>
        <fullName evidence="3">Uncharacterized protein</fullName>
    </submittedName>
</protein>
<feature type="compositionally biased region" description="Basic and acidic residues" evidence="1">
    <location>
        <begin position="376"/>
        <end position="388"/>
    </location>
</feature>
<feature type="region of interest" description="Disordered" evidence="1">
    <location>
        <begin position="1"/>
        <end position="33"/>
    </location>
</feature>
<evidence type="ECO:0000256" key="1">
    <source>
        <dbReference type="SAM" id="MobiDB-lite"/>
    </source>
</evidence>
<dbReference type="Proteomes" id="UP001303473">
    <property type="component" value="Unassembled WGS sequence"/>
</dbReference>
<dbReference type="AlphaFoldDB" id="A0AAN6NAY0"/>
<gene>
    <name evidence="3" type="ORF">QBC46DRAFT_380160</name>
</gene>
<evidence type="ECO:0000313" key="3">
    <source>
        <dbReference type="EMBL" id="KAK3942412.1"/>
    </source>
</evidence>
<keyword evidence="2" id="KW-0812">Transmembrane</keyword>
<keyword evidence="2" id="KW-1133">Transmembrane helix</keyword>
<dbReference type="InterPro" id="IPR046486">
    <property type="entry name" value="DUF6579"/>
</dbReference>
<accession>A0AAN6NAY0</accession>
<dbReference type="EMBL" id="MU853774">
    <property type="protein sequence ID" value="KAK3942412.1"/>
    <property type="molecule type" value="Genomic_DNA"/>
</dbReference>
<name>A0AAN6NAY0_9PEZI</name>
<dbReference type="Pfam" id="PF20219">
    <property type="entry name" value="DUF6579"/>
    <property type="match status" value="1"/>
</dbReference>
<sequence length="422" mass="46818">MGQNASSFAPFAKGNKSKKRRSRRRASHESSSGDTVVNIPLTVFESITAGVKNLAESYSTIQNGRVQREQTTLNGQAVRDAIPSVKAFLNGVSIHLKHRNVLEMFQTFLMGANTVAYWVNVLQGDAATQEIGKLIHGELEARTGLEAPAKFARQVDVTIREQMASTRPADDDKAQDIFFLYHPDTDWHGEFFRIAQANPLPANFLGMSENLDAIVIWMLFLRRNLRKNAKEARFHLIVPAYRPTLIKDPLVFPGELYPFTIRGLVHNCKPLVWFDLPTIDDVPPHLFELRHIGNLSKPPSEWRKPAAAAAAVTTGGVGIAASAGLTMAAIPILGPLAPLAGVICIGGTVASMMAAGERYDQVNQMFKRPAPRLLGQRREGAAPENSREDEQDDFTYQPTTRRVSRRSRHGNNRRRRGQQSSH</sequence>